<dbReference type="HOGENOM" id="CLU_1555488_0_0_1"/>
<reference evidence="2" key="1">
    <citation type="journal article" date="2014" name="Proc. Natl. Acad. Sci. U.S.A.">
        <title>Extensive sampling of basidiomycete genomes demonstrates inadequacy of the white-rot/brown-rot paradigm for wood decay fungi.</title>
        <authorList>
            <person name="Riley R."/>
            <person name="Salamov A.A."/>
            <person name="Brown D.W."/>
            <person name="Nagy L.G."/>
            <person name="Floudas D."/>
            <person name="Held B.W."/>
            <person name="Levasseur A."/>
            <person name="Lombard V."/>
            <person name="Morin E."/>
            <person name="Otillar R."/>
            <person name="Lindquist E.A."/>
            <person name="Sun H."/>
            <person name="LaButti K.M."/>
            <person name="Schmutz J."/>
            <person name="Jabbour D."/>
            <person name="Luo H."/>
            <person name="Baker S.E."/>
            <person name="Pisabarro A.G."/>
            <person name="Walton J.D."/>
            <person name="Blanchette R.A."/>
            <person name="Henrissat B."/>
            <person name="Martin F."/>
            <person name="Cullen D."/>
            <person name="Hibbett D.S."/>
            <person name="Grigoriev I.V."/>
        </authorList>
    </citation>
    <scope>NUCLEOTIDE SEQUENCE [LARGE SCALE GENOMIC DNA]</scope>
    <source>
        <strain evidence="2">MUCL 33604</strain>
    </source>
</reference>
<evidence type="ECO:0000313" key="1">
    <source>
        <dbReference type="EMBL" id="KDQ58751.1"/>
    </source>
</evidence>
<protein>
    <recommendedName>
        <fullName evidence="3">F-box domain-containing protein</fullName>
    </recommendedName>
</protein>
<gene>
    <name evidence="1" type="ORF">JAAARDRAFT_193276</name>
</gene>
<sequence length="172" mass="19523">MSLERVTSSDALSATTLPNQSYTSLRHLSITSQHPPTSLLNSYGPQLTRITINTFDSDHPLDLLSTTCPNLTKIIIYLQYPINFPSHLPKTITHLGLRFDMGNVSKRDARVIFEALKAISGPNLKVVRFLDRRCIDRVREYQPKVFAWGVELLAEIRYRIEDHHGVAILPQS</sequence>
<dbReference type="InParanoid" id="A0A067Q832"/>
<dbReference type="AlphaFoldDB" id="A0A067Q832"/>
<evidence type="ECO:0000313" key="2">
    <source>
        <dbReference type="Proteomes" id="UP000027265"/>
    </source>
</evidence>
<proteinExistence type="predicted"/>
<dbReference type="EMBL" id="KL197717">
    <property type="protein sequence ID" value="KDQ58751.1"/>
    <property type="molecule type" value="Genomic_DNA"/>
</dbReference>
<organism evidence="1 2">
    <name type="scientific">Jaapia argillacea MUCL 33604</name>
    <dbReference type="NCBI Taxonomy" id="933084"/>
    <lineage>
        <taxon>Eukaryota</taxon>
        <taxon>Fungi</taxon>
        <taxon>Dikarya</taxon>
        <taxon>Basidiomycota</taxon>
        <taxon>Agaricomycotina</taxon>
        <taxon>Agaricomycetes</taxon>
        <taxon>Agaricomycetidae</taxon>
        <taxon>Jaapiales</taxon>
        <taxon>Jaapiaceae</taxon>
        <taxon>Jaapia</taxon>
    </lineage>
</organism>
<evidence type="ECO:0008006" key="3">
    <source>
        <dbReference type="Google" id="ProtNLM"/>
    </source>
</evidence>
<keyword evidence="2" id="KW-1185">Reference proteome</keyword>
<dbReference type="OrthoDB" id="3256525at2759"/>
<accession>A0A067Q832</accession>
<dbReference type="Proteomes" id="UP000027265">
    <property type="component" value="Unassembled WGS sequence"/>
</dbReference>
<name>A0A067Q832_9AGAM</name>